<sequence length="301" mass="33757">MMSFPLSFCFLSTILSIIILMSGHKSHAADITLGVIGPHEYDLPVDFKPFNAFVEYGDGNAAGLHYNNKGQRHGGNGNHSWSGMSKYVHFWSFDSVPGIGFAYEVIQTESFILANGKNYGGLGTTITGPAVWFKPNKKSTLGMQVFMQTPSGTRQDIANNYWSAIISGMFDYEWDNFSFDGDFGGVPASTKHIKGQHSYHPGTVFFTNLRFSWKASHEFEPFFAFDWQNAQGLYDYTLNQSVPDTNSREIALGVGLMWNISSSMNITARYSHSVEGRNVPETDAYYLKFAYLWDGAIFSRY</sequence>
<protein>
    <submittedName>
        <fullName evidence="1">Transporter</fullName>
    </submittedName>
</protein>
<organism evidence="1 2">
    <name type="scientific">Aristophania vespae</name>
    <dbReference type="NCBI Taxonomy" id="2697033"/>
    <lineage>
        <taxon>Bacteria</taxon>
        <taxon>Pseudomonadati</taxon>
        <taxon>Pseudomonadota</taxon>
        <taxon>Alphaproteobacteria</taxon>
        <taxon>Acetobacterales</taxon>
        <taxon>Acetobacteraceae</taxon>
        <taxon>Aristophania</taxon>
    </lineage>
</organism>
<dbReference type="Proteomes" id="UP000463975">
    <property type="component" value="Chromosome"/>
</dbReference>
<proteinExistence type="predicted"/>
<dbReference type="AlphaFoldDB" id="A0A6P1NGP8"/>
<dbReference type="InterPro" id="IPR025737">
    <property type="entry name" value="FApF"/>
</dbReference>
<accession>A0A6P1NGP8</accession>
<reference evidence="1 2" key="1">
    <citation type="submission" date="2020-01" db="EMBL/GenBank/DDBJ databases">
        <title>Genome sequencing of strain KACC 21507.</title>
        <authorList>
            <person name="Heo J."/>
            <person name="Kim S.-J."/>
            <person name="Kim J.-S."/>
            <person name="Hong S.-B."/>
            <person name="Kwon S.-W."/>
        </authorList>
    </citation>
    <scope>NUCLEOTIDE SEQUENCE [LARGE SCALE GENOMIC DNA]</scope>
    <source>
        <strain evidence="1 2">KACC 21507</strain>
    </source>
</reference>
<dbReference type="EMBL" id="CP047652">
    <property type="protein sequence ID" value="QHI96077.1"/>
    <property type="molecule type" value="Genomic_DNA"/>
</dbReference>
<keyword evidence="2" id="KW-1185">Reference proteome</keyword>
<evidence type="ECO:0000313" key="1">
    <source>
        <dbReference type="EMBL" id="QHI96077.1"/>
    </source>
</evidence>
<gene>
    <name evidence="1" type="ORF">GT348_07350</name>
</gene>
<dbReference type="Pfam" id="PF13557">
    <property type="entry name" value="Phenol_MetA_deg"/>
    <property type="match status" value="1"/>
</dbReference>
<dbReference type="KEGG" id="bomb:GT348_07350"/>
<name>A0A6P1NGP8_9PROT</name>
<evidence type="ECO:0000313" key="2">
    <source>
        <dbReference type="Proteomes" id="UP000463975"/>
    </source>
</evidence>